<dbReference type="EMBL" id="GBRH01261997">
    <property type="protein sequence ID" value="JAD35898.1"/>
    <property type="molecule type" value="Transcribed_RNA"/>
</dbReference>
<feature type="compositionally biased region" description="Polar residues" evidence="1">
    <location>
        <begin position="1"/>
        <end position="11"/>
    </location>
</feature>
<name>A0A0A8ZDY7_ARUDO</name>
<organism evidence="2">
    <name type="scientific">Arundo donax</name>
    <name type="common">Giant reed</name>
    <name type="synonym">Donax arundinaceus</name>
    <dbReference type="NCBI Taxonomy" id="35708"/>
    <lineage>
        <taxon>Eukaryota</taxon>
        <taxon>Viridiplantae</taxon>
        <taxon>Streptophyta</taxon>
        <taxon>Embryophyta</taxon>
        <taxon>Tracheophyta</taxon>
        <taxon>Spermatophyta</taxon>
        <taxon>Magnoliopsida</taxon>
        <taxon>Liliopsida</taxon>
        <taxon>Poales</taxon>
        <taxon>Poaceae</taxon>
        <taxon>PACMAD clade</taxon>
        <taxon>Arundinoideae</taxon>
        <taxon>Arundineae</taxon>
        <taxon>Arundo</taxon>
    </lineage>
</organism>
<accession>A0A0A8ZDY7</accession>
<feature type="region of interest" description="Disordered" evidence="1">
    <location>
        <begin position="1"/>
        <end position="23"/>
    </location>
</feature>
<proteinExistence type="predicted"/>
<reference evidence="2" key="2">
    <citation type="journal article" date="2015" name="Data Brief">
        <title>Shoot transcriptome of the giant reed, Arundo donax.</title>
        <authorList>
            <person name="Barrero R.A."/>
            <person name="Guerrero F.D."/>
            <person name="Moolhuijzen P."/>
            <person name="Goolsby J.A."/>
            <person name="Tidwell J."/>
            <person name="Bellgard S.E."/>
            <person name="Bellgard M.I."/>
        </authorList>
    </citation>
    <scope>NUCLEOTIDE SEQUENCE</scope>
    <source>
        <tissue evidence="2">Shoot tissue taken approximately 20 cm above the soil surface</tissue>
    </source>
</reference>
<protein>
    <submittedName>
        <fullName evidence="2">Uncharacterized protein</fullName>
    </submittedName>
</protein>
<reference evidence="2" key="1">
    <citation type="submission" date="2014-09" db="EMBL/GenBank/DDBJ databases">
        <authorList>
            <person name="Magalhaes I.L.F."/>
            <person name="Oliveira U."/>
            <person name="Santos F.R."/>
            <person name="Vidigal T.H.D.A."/>
            <person name="Brescovit A.D."/>
            <person name="Santos A.J."/>
        </authorList>
    </citation>
    <scope>NUCLEOTIDE SEQUENCE</scope>
    <source>
        <tissue evidence="2">Shoot tissue taken approximately 20 cm above the soil surface</tissue>
    </source>
</reference>
<evidence type="ECO:0000313" key="2">
    <source>
        <dbReference type="EMBL" id="JAD35898.1"/>
    </source>
</evidence>
<sequence length="54" mass="6100">MTTRRSVQYSPLPTEDRDGGNVNRANDVDLQFIYTPKSQKKIPWKSAALALFSS</sequence>
<dbReference type="AlphaFoldDB" id="A0A0A8ZDY7"/>
<evidence type="ECO:0000256" key="1">
    <source>
        <dbReference type="SAM" id="MobiDB-lite"/>
    </source>
</evidence>